<comment type="cofactor">
    <cofactor evidence="20">
        <name>Mg(2+)</name>
        <dbReference type="ChEBI" id="CHEBI:18420"/>
    </cofactor>
    <cofactor evidence="20">
        <name>Mn(2+)</name>
        <dbReference type="ChEBI" id="CHEBI:29035"/>
    </cofactor>
    <text evidence="20">Binds 2 magnesium or manganese ions per subunit.</text>
</comment>
<comment type="catalytic activity">
    <reaction evidence="17 18">
        <text>2 D-alanine + ATP = D-alanyl-D-alanine + ADP + phosphate + H(+)</text>
        <dbReference type="Rhea" id="RHEA:11224"/>
        <dbReference type="ChEBI" id="CHEBI:15378"/>
        <dbReference type="ChEBI" id="CHEBI:30616"/>
        <dbReference type="ChEBI" id="CHEBI:43474"/>
        <dbReference type="ChEBI" id="CHEBI:57416"/>
        <dbReference type="ChEBI" id="CHEBI:57822"/>
        <dbReference type="ChEBI" id="CHEBI:456216"/>
        <dbReference type="EC" id="6.3.2.4"/>
    </reaction>
</comment>
<dbReference type="InterPro" id="IPR011095">
    <property type="entry name" value="Dala_Dala_lig_C"/>
</dbReference>
<keyword evidence="16 18" id="KW-0961">Cell wall biogenesis/degradation</keyword>
<dbReference type="GO" id="GO:0005524">
    <property type="term" value="F:ATP binding"/>
    <property type="evidence" value="ECO:0007669"/>
    <property type="project" value="UniProtKB-UniRule"/>
</dbReference>
<evidence type="ECO:0000256" key="19">
    <source>
        <dbReference type="PIRSR" id="PIRSR039102-1"/>
    </source>
</evidence>
<dbReference type="InterPro" id="IPR011761">
    <property type="entry name" value="ATP-grasp"/>
</dbReference>
<sequence length="306" mass="33864">MVEKIAVLLGGSSRERNISLLSGQEVLNTLRDLRIDSQPIDIRDFPILKLKKEGFIKAFIALHGRGGEDGTIQGVLEYLKIPYTGSGILASAISMNKLRSKYLWKGYGLPTAPFISLNWRQMKNYLDHELVINLDALGLPVFVKPNCEGSSLGISRVNKLSDLKTALIKAFHYDKEVLIEAFLGGEEYTVGILGNQTLPSICIQYSEEFYNYDAKYISHGTRYLLPSGLSTEKDKELQSLSLTAWNILGCRGCGRVDVLTDSDGKFYLLEINTSPGMTKTSLIPRAAKQAGISFSQLVTEILNMSS</sequence>
<keyword evidence="9 20" id="KW-0479">Metal-binding</keyword>
<evidence type="ECO:0000256" key="21">
    <source>
        <dbReference type="PROSITE-ProRule" id="PRU00409"/>
    </source>
</evidence>
<evidence type="ECO:0000256" key="12">
    <source>
        <dbReference type="ARBA" id="ARBA00022842"/>
    </source>
</evidence>
<dbReference type="AlphaFoldDB" id="A0A451DA13"/>
<gene>
    <name evidence="23" type="primary">ddlB</name>
    <name evidence="18" type="synonym">ddl</name>
    <name evidence="23" type="ORF">ERCIKOCA2762_390</name>
</gene>
<accession>A0A451DA13</accession>
<evidence type="ECO:0000313" key="23">
    <source>
        <dbReference type="EMBL" id="VFP83153.1"/>
    </source>
</evidence>
<protein>
    <recommendedName>
        <fullName evidence="6 18">D-alanine--D-alanine ligase</fullName>
        <ecNumber evidence="6 18">6.3.2.4</ecNumber>
    </recommendedName>
    <alternativeName>
        <fullName evidence="18">D-Ala-D-Ala ligase</fullName>
    </alternativeName>
    <alternativeName>
        <fullName evidence="18">D-alanylalanine synthetase</fullName>
    </alternativeName>
</protein>
<evidence type="ECO:0000256" key="15">
    <source>
        <dbReference type="ARBA" id="ARBA00023211"/>
    </source>
</evidence>
<dbReference type="EC" id="6.3.2.4" evidence="6 18"/>
<feature type="binding site" evidence="20">
    <location>
        <position position="270"/>
    </location>
    <ligand>
        <name>Mg(2+)</name>
        <dbReference type="ChEBI" id="CHEBI:18420"/>
        <label>2</label>
    </ligand>
</feature>
<dbReference type="UniPathway" id="UPA00219"/>
<feature type="binding site" evidence="20">
    <location>
        <position position="270"/>
    </location>
    <ligand>
        <name>Mg(2+)</name>
        <dbReference type="ChEBI" id="CHEBI:18420"/>
        <label>1</label>
    </ligand>
</feature>
<proteinExistence type="inferred from homology"/>
<evidence type="ECO:0000256" key="10">
    <source>
        <dbReference type="ARBA" id="ARBA00022741"/>
    </source>
</evidence>
<dbReference type="Gene3D" id="3.30.1490.20">
    <property type="entry name" value="ATP-grasp fold, A domain"/>
    <property type="match status" value="1"/>
</dbReference>
<comment type="function">
    <text evidence="2 18">Cell wall formation.</text>
</comment>
<keyword evidence="11 21" id="KW-0067">ATP-binding</keyword>
<dbReference type="PANTHER" id="PTHR23132">
    <property type="entry name" value="D-ALANINE--D-ALANINE LIGASE"/>
    <property type="match status" value="1"/>
</dbReference>
<dbReference type="GO" id="GO:0008716">
    <property type="term" value="F:D-alanine-D-alanine ligase activity"/>
    <property type="evidence" value="ECO:0007669"/>
    <property type="project" value="UniProtKB-UniRule"/>
</dbReference>
<feature type="active site" evidence="19">
    <location>
        <position position="15"/>
    </location>
</feature>
<dbReference type="PROSITE" id="PS00844">
    <property type="entry name" value="DALA_DALA_LIGASE_2"/>
    <property type="match status" value="1"/>
</dbReference>
<keyword evidence="15 20" id="KW-0464">Manganese</keyword>
<keyword evidence="13 18" id="KW-0133">Cell shape</keyword>
<dbReference type="PANTHER" id="PTHR23132:SF23">
    <property type="entry name" value="D-ALANINE--D-ALANINE LIGASE B"/>
    <property type="match status" value="1"/>
</dbReference>
<evidence type="ECO:0000256" key="5">
    <source>
        <dbReference type="ARBA" id="ARBA00010871"/>
    </source>
</evidence>
<keyword evidence="8 18" id="KW-0436">Ligase</keyword>
<evidence type="ECO:0000256" key="4">
    <source>
        <dbReference type="ARBA" id="ARBA00004752"/>
    </source>
</evidence>
<organism evidence="23 24">
    <name type="scientific">Candidatus Erwinia haradaeae</name>
    <dbReference type="NCBI Taxonomy" id="1922217"/>
    <lineage>
        <taxon>Bacteria</taxon>
        <taxon>Pseudomonadati</taxon>
        <taxon>Pseudomonadota</taxon>
        <taxon>Gammaproteobacteria</taxon>
        <taxon>Enterobacterales</taxon>
        <taxon>Erwiniaceae</taxon>
        <taxon>Erwinia</taxon>
    </lineage>
</organism>
<dbReference type="GO" id="GO:0071555">
    <property type="term" value="P:cell wall organization"/>
    <property type="evidence" value="ECO:0007669"/>
    <property type="project" value="UniProtKB-KW"/>
</dbReference>
<comment type="subcellular location">
    <subcellularLocation>
        <location evidence="3 18">Cytoplasm</location>
    </subcellularLocation>
</comment>
<evidence type="ECO:0000256" key="8">
    <source>
        <dbReference type="ARBA" id="ARBA00022598"/>
    </source>
</evidence>
<dbReference type="SUPFAM" id="SSF56059">
    <property type="entry name" value="Glutathione synthetase ATP-binding domain-like"/>
    <property type="match status" value="1"/>
</dbReference>
<dbReference type="FunFam" id="3.30.470.20:FF:000008">
    <property type="entry name" value="D-alanine--D-alanine ligase"/>
    <property type="match status" value="1"/>
</dbReference>
<keyword evidence="12 20" id="KW-0460">Magnesium</keyword>
<comment type="pathway">
    <text evidence="4 18">Cell wall biogenesis; peptidoglycan biosynthesis.</text>
</comment>
<keyword evidence="14 18" id="KW-0573">Peptidoglycan synthesis</keyword>
<comment type="similarity">
    <text evidence="5 18">Belongs to the D-alanine--D-alanine ligase family.</text>
</comment>
<comment type="cofactor">
    <cofactor evidence="1">
        <name>Mn(2+)</name>
        <dbReference type="ChEBI" id="CHEBI:29035"/>
    </cofactor>
</comment>
<evidence type="ECO:0000256" key="18">
    <source>
        <dbReference type="HAMAP-Rule" id="MF_00047"/>
    </source>
</evidence>
<evidence type="ECO:0000256" key="6">
    <source>
        <dbReference type="ARBA" id="ARBA00012216"/>
    </source>
</evidence>
<evidence type="ECO:0000256" key="13">
    <source>
        <dbReference type="ARBA" id="ARBA00022960"/>
    </source>
</evidence>
<dbReference type="NCBIfam" id="NF002378">
    <property type="entry name" value="PRK01372.1"/>
    <property type="match status" value="1"/>
</dbReference>
<dbReference type="InterPro" id="IPR013815">
    <property type="entry name" value="ATP_grasp_subdomain_1"/>
</dbReference>
<dbReference type="InterPro" id="IPR000291">
    <property type="entry name" value="D-Ala_lig_Van_CS"/>
</dbReference>
<feature type="binding site" evidence="20">
    <location>
        <position position="257"/>
    </location>
    <ligand>
        <name>Mg(2+)</name>
        <dbReference type="ChEBI" id="CHEBI:18420"/>
        <label>1</label>
    </ligand>
</feature>
<dbReference type="Pfam" id="PF01820">
    <property type="entry name" value="Dala_Dala_lig_N"/>
    <property type="match status" value="1"/>
</dbReference>
<evidence type="ECO:0000256" key="16">
    <source>
        <dbReference type="ARBA" id="ARBA00023316"/>
    </source>
</evidence>
<dbReference type="PROSITE" id="PS50975">
    <property type="entry name" value="ATP_GRASP"/>
    <property type="match status" value="1"/>
</dbReference>
<evidence type="ECO:0000256" key="1">
    <source>
        <dbReference type="ARBA" id="ARBA00001936"/>
    </source>
</evidence>
<dbReference type="RefSeq" id="WP_157988523.1">
    <property type="nucleotide sequence ID" value="NZ_LR217715.1"/>
</dbReference>
<evidence type="ECO:0000256" key="9">
    <source>
        <dbReference type="ARBA" id="ARBA00022723"/>
    </source>
</evidence>
<evidence type="ECO:0000256" key="11">
    <source>
        <dbReference type="ARBA" id="ARBA00022840"/>
    </source>
</evidence>
<dbReference type="SUPFAM" id="SSF52440">
    <property type="entry name" value="PreATP-grasp domain"/>
    <property type="match status" value="1"/>
</dbReference>
<dbReference type="EMBL" id="LR217715">
    <property type="protein sequence ID" value="VFP83153.1"/>
    <property type="molecule type" value="Genomic_DNA"/>
</dbReference>
<feature type="binding site" evidence="20">
    <location>
        <position position="272"/>
    </location>
    <ligand>
        <name>Mg(2+)</name>
        <dbReference type="ChEBI" id="CHEBI:18420"/>
        <label>2</label>
    </ligand>
</feature>
<feature type="domain" description="ATP-grasp" evidence="22">
    <location>
        <begin position="101"/>
        <end position="303"/>
    </location>
</feature>
<keyword evidence="7 18" id="KW-0963">Cytoplasm</keyword>
<dbReference type="OrthoDB" id="9813261at2"/>
<evidence type="ECO:0000256" key="7">
    <source>
        <dbReference type="ARBA" id="ARBA00022490"/>
    </source>
</evidence>
<dbReference type="PROSITE" id="PS00843">
    <property type="entry name" value="DALA_DALA_LIGASE_1"/>
    <property type="match status" value="1"/>
</dbReference>
<dbReference type="Proteomes" id="UP000294368">
    <property type="component" value="Chromosome"/>
</dbReference>
<dbReference type="HAMAP" id="MF_00047">
    <property type="entry name" value="Dala_Dala_lig"/>
    <property type="match status" value="1"/>
</dbReference>
<dbReference type="InterPro" id="IPR005905">
    <property type="entry name" value="D_ala_D_ala"/>
</dbReference>
<dbReference type="PIRSF" id="PIRSF039102">
    <property type="entry name" value="Ddl/VanB"/>
    <property type="match status" value="1"/>
</dbReference>
<dbReference type="GO" id="GO:0046872">
    <property type="term" value="F:metal ion binding"/>
    <property type="evidence" value="ECO:0007669"/>
    <property type="project" value="UniProtKB-KW"/>
</dbReference>
<feature type="active site" evidence="19">
    <location>
        <position position="281"/>
    </location>
</feature>
<dbReference type="Gene3D" id="3.40.50.20">
    <property type="match status" value="1"/>
</dbReference>
<dbReference type="GO" id="GO:0009252">
    <property type="term" value="P:peptidoglycan biosynthetic process"/>
    <property type="evidence" value="ECO:0007669"/>
    <property type="project" value="UniProtKB-UniRule"/>
</dbReference>
<reference evidence="23 24" key="1">
    <citation type="submission" date="2019-02" db="EMBL/GenBank/DDBJ databases">
        <authorList>
            <person name="Manzano-Marin A."/>
            <person name="Manzano-Marin A."/>
        </authorList>
    </citation>
    <scope>NUCLEOTIDE SEQUENCE [LARGE SCALE GENOMIC DNA]</scope>
    <source>
        <strain evidence="23 24">ErCikochiana</strain>
    </source>
</reference>
<dbReference type="GO" id="GO:0008360">
    <property type="term" value="P:regulation of cell shape"/>
    <property type="evidence" value="ECO:0007669"/>
    <property type="project" value="UniProtKB-KW"/>
</dbReference>
<dbReference type="Gene3D" id="3.30.470.20">
    <property type="entry name" value="ATP-grasp fold, B domain"/>
    <property type="match status" value="1"/>
</dbReference>
<dbReference type="NCBIfam" id="TIGR01205">
    <property type="entry name" value="D_ala_D_alaTIGR"/>
    <property type="match status" value="1"/>
</dbReference>
<dbReference type="GO" id="GO:0005829">
    <property type="term" value="C:cytosol"/>
    <property type="evidence" value="ECO:0007669"/>
    <property type="project" value="TreeGrafter"/>
</dbReference>
<evidence type="ECO:0000256" key="20">
    <source>
        <dbReference type="PIRSR" id="PIRSR039102-3"/>
    </source>
</evidence>
<evidence type="ECO:0000256" key="14">
    <source>
        <dbReference type="ARBA" id="ARBA00022984"/>
    </source>
</evidence>
<dbReference type="InterPro" id="IPR011127">
    <property type="entry name" value="Dala_Dala_lig_N"/>
</dbReference>
<evidence type="ECO:0000259" key="22">
    <source>
        <dbReference type="PROSITE" id="PS50975"/>
    </source>
</evidence>
<evidence type="ECO:0000256" key="2">
    <source>
        <dbReference type="ARBA" id="ARBA00003921"/>
    </source>
</evidence>
<evidence type="ECO:0000256" key="17">
    <source>
        <dbReference type="ARBA" id="ARBA00047614"/>
    </source>
</evidence>
<dbReference type="Pfam" id="PF07478">
    <property type="entry name" value="Dala_Dala_lig_C"/>
    <property type="match status" value="1"/>
</dbReference>
<name>A0A451DA13_9GAMM</name>
<evidence type="ECO:0000256" key="3">
    <source>
        <dbReference type="ARBA" id="ARBA00004496"/>
    </source>
</evidence>
<feature type="active site" evidence="19">
    <location>
        <position position="150"/>
    </location>
</feature>
<keyword evidence="10 21" id="KW-0547">Nucleotide-binding</keyword>
<dbReference type="InterPro" id="IPR016185">
    <property type="entry name" value="PreATP-grasp_dom_sf"/>
</dbReference>
<evidence type="ECO:0000313" key="24">
    <source>
        <dbReference type="Proteomes" id="UP000294368"/>
    </source>
</evidence>